<evidence type="ECO:0000256" key="3">
    <source>
        <dbReference type="ARBA" id="ARBA00022676"/>
    </source>
</evidence>
<keyword evidence="7" id="KW-1133">Transmembrane helix</keyword>
<keyword evidence="5" id="KW-0812">Transmembrane</keyword>
<dbReference type="EMBL" id="LGRX02028538">
    <property type="protein sequence ID" value="KAK3247951.1"/>
    <property type="molecule type" value="Genomic_DNA"/>
</dbReference>
<evidence type="ECO:0000256" key="2">
    <source>
        <dbReference type="ARBA" id="ARBA00006003"/>
    </source>
</evidence>
<keyword evidence="10" id="KW-0325">Glycoprotein</keyword>
<evidence type="ECO:0000313" key="12">
    <source>
        <dbReference type="EMBL" id="KAK3247951.1"/>
    </source>
</evidence>
<gene>
    <name evidence="12" type="ORF">CYMTET_42564</name>
</gene>
<dbReference type="GO" id="GO:0000139">
    <property type="term" value="C:Golgi membrane"/>
    <property type="evidence" value="ECO:0007669"/>
    <property type="project" value="UniProtKB-SubCell"/>
</dbReference>
<comment type="similarity">
    <text evidence="2">Belongs to the glycosyltransferase 29 family.</text>
</comment>
<evidence type="ECO:0000313" key="13">
    <source>
        <dbReference type="Proteomes" id="UP001190700"/>
    </source>
</evidence>
<evidence type="ECO:0000256" key="11">
    <source>
        <dbReference type="SAM" id="MobiDB-lite"/>
    </source>
</evidence>
<protein>
    <submittedName>
        <fullName evidence="12">Uncharacterized protein</fullName>
    </submittedName>
</protein>
<feature type="compositionally biased region" description="Basic and acidic residues" evidence="11">
    <location>
        <begin position="510"/>
        <end position="545"/>
    </location>
</feature>
<evidence type="ECO:0000256" key="9">
    <source>
        <dbReference type="ARBA" id="ARBA00023136"/>
    </source>
</evidence>
<feature type="compositionally biased region" description="Polar residues" evidence="11">
    <location>
        <begin position="572"/>
        <end position="585"/>
    </location>
</feature>
<dbReference type="InterPro" id="IPR001675">
    <property type="entry name" value="Glyco_trans_29"/>
</dbReference>
<keyword evidence="6" id="KW-0735">Signal-anchor</keyword>
<evidence type="ECO:0000256" key="7">
    <source>
        <dbReference type="ARBA" id="ARBA00022989"/>
    </source>
</evidence>
<evidence type="ECO:0000256" key="6">
    <source>
        <dbReference type="ARBA" id="ARBA00022968"/>
    </source>
</evidence>
<organism evidence="12 13">
    <name type="scientific">Cymbomonas tetramitiformis</name>
    <dbReference type="NCBI Taxonomy" id="36881"/>
    <lineage>
        <taxon>Eukaryota</taxon>
        <taxon>Viridiplantae</taxon>
        <taxon>Chlorophyta</taxon>
        <taxon>Pyramimonadophyceae</taxon>
        <taxon>Pyramimonadales</taxon>
        <taxon>Pyramimonadaceae</taxon>
        <taxon>Cymbomonas</taxon>
    </lineage>
</organism>
<dbReference type="InterPro" id="IPR038578">
    <property type="entry name" value="GT29-like_sf"/>
</dbReference>
<keyword evidence="9" id="KW-0472">Membrane</keyword>
<comment type="subcellular location">
    <subcellularLocation>
        <location evidence="1">Golgi apparatus membrane</location>
        <topology evidence="1">Single-pass type II membrane protein</topology>
    </subcellularLocation>
</comment>
<comment type="caution">
    <text evidence="12">The sequence shown here is derived from an EMBL/GenBank/DDBJ whole genome shotgun (WGS) entry which is preliminary data.</text>
</comment>
<keyword evidence="8" id="KW-0333">Golgi apparatus</keyword>
<evidence type="ECO:0000256" key="4">
    <source>
        <dbReference type="ARBA" id="ARBA00022679"/>
    </source>
</evidence>
<evidence type="ECO:0000256" key="10">
    <source>
        <dbReference type="ARBA" id="ARBA00023180"/>
    </source>
</evidence>
<sequence>MAESDIAQMFTPVTIGSRIMCLVAAIICLAIAYCSTIDPYESYDLSSRIESPEDELQQVDGSFDNETDIQVPKTIDDPVARLGQYFQTDMTASPEISTEEAIPASPTEEVAGAKELATLIDPPEEDSAARDHPAILSPSIASPEDSNAIVVDSANPVALPESLEDSAALFEPAENARLPEIPKESSPLVRTQDDDLRRISNDLSSQNIFPPTTRRVVVVGNGMSVQGSNAGELIDTFGEVVRFNLFKTKGYEKDAGTKATNWVISSIKDPKDMDKSELRLVTRAMVLLPDGSKSSKVKETLLRLEKSPKLPKKAKIWSGVLPKELAMLREKYGLEEKHVSSGLQMLAYHSMNPKNRPVSFIGFDFETGSHQHYWEQKVKNETCHNMGGEAAVLQKMVDDGLLHRLLPRPVQTVDATEYDARCKIVCNLGMGLCKKLTGAAIDEYERDPAAWEQRHRMVSPGNQAIELAQKKQAAKERRRTAALIVGGLATLGATYPPEEDTSDSSMAAKRKLDAARKESQQREEALRLEKKEELKAERDSAKEWEVENAAAHQQQVHAILAPQKAMHEENTKLQSNTGLIVQSSKEWQEKQIGKRATGR</sequence>
<proteinExistence type="inferred from homology"/>
<feature type="region of interest" description="Disordered" evidence="11">
    <location>
        <begin position="493"/>
        <end position="599"/>
    </location>
</feature>
<dbReference type="AlphaFoldDB" id="A0AAE0C3T2"/>
<keyword evidence="4" id="KW-0808">Transferase</keyword>
<keyword evidence="3" id="KW-0328">Glycosyltransferase</keyword>
<dbReference type="Gene3D" id="3.90.1480.20">
    <property type="entry name" value="Glycosyl transferase family 29"/>
    <property type="match status" value="1"/>
</dbReference>
<evidence type="ECO:0000256" key="5">
    <source>
        <dbReference type="ARBA" id="ARBA00022692"/>
    </source>
</evidence>
<dbReference type="Pfam" id="PF00777">
    <property type="entry name" value="Glyco_transf_29"/>
    <property type="match status" value="1"/>
</dbReference>
<evidence type="ECO:0000256" key="1">
    <source>
        <dbReference type="ARBA" id="ARBA00004323"/>
    </source>
</evidence>
<reference evidence="12 13" key="1">
    <citation type="journal article" date="2015" name="Genome Biol. Evol.">
        <title>Comparative Genomics of a Bacterivorous Green Alga Reveals Evolutionary Causalities and Consequences of Phago-Mixotrophic Mode of Nutrition.</title>
        <authorList>
            <person name="Burns J.A."/>
            <person name="Paasch A."/>
            <person name="Narechania A."/>
            <person name="Kim E."/>
        </authorList>
    </citation>
    <scope>NUCLEOTIDE SEQUENCE [LARGE SCALE GENOMIC DNA]</scope>
    <source>
        <strain evidence="12 13">PLY_AMNH</strain>
    </source>
</reference>
<keyword evidence="13" id="KW-1185">Reference proteome</keyword>
<dbReference type="Proteomes" id="UP001190700">
    <property type="component" value="Unassembled WGS sequence"/>
</dbReference>
<name>A0AAE0C3T2_9CHLO</name>
<accession>A0AAE0C3T2</accession>
<evidence type="ECO:0000256" key="8">
    <source>
        <dbReference type="ARBA" id="ARBA00023034"/>
    </source>
</evidence>
<dbReference type="GO" id="GO:0008373">
    <property type="term" value="F:sialyltransferase activity"/>
    <property type="evidence" value="ECO:0007669"/>
    <property type="project" value="InterPro"/>
</dbReference>